<dbReference type="PANTHER" id="PTHR44170:SF45">
    <property type="entry name" value="NEURAL CELL ADHESION MOLECULE L1-LIKE PROTEIN ISOFORM X1"/>
    <property type="match status" value="1"/>
</dbReference>
<evidence type="ECO:0000256" key="8">
    <source>
        <dbReference type="ARBA" id="ARBA00022553"/>
    </source>
</evidence>
<feature type="domain" description="Fibronectin type-III" evidence="26">
    <location>
        <begin position="573"/>
        <end position="668"/>
    </location>
</feature>
<dbReference type="FunFam" id="2.60.40.10:FF:000742">
    <property type="entry name" value="neural cell adhesion molecule L1-like protein isoform X2"/>
    <property type="match status" value="1"/>
</dbReference>
<evidence type="ECO:0000256" key="4">
    <source>
        <dbReference type="ARBA" id="ARBA00022473"/>
    </source>
</evidence>
<evidence type="ECO:0000256" key="12">
    <source>
        <dbReference type="ARBA" id="ARBA00022782"/>
    </source>
</evidence>
<dbReference type="FunFam" id="2.60.40.10:FF:000535">
    <property type="entry name" value="neural cell adhesion molecule L1-like protein isoform X1"/>
    <property type="match status" value="1"/>
</dbReference>
<evidence type="ECO:0000256" key="24">
    <source>
        <dbReference type="SAM" id="Phobius"/>
    </source>
</evidence>
<dbReference type="CDD" id="cd05731">
    <property type="entry name" value="Ig3_L1-CAM_like"/>
    <property type="match status" value="1"/>
</dbReference>
<dbReference type="InterPro" id="IPR003961">
    <property type="entry name" value="FN3_dom"/>
</dbReference>
<feature type="compositionally biased region" description="Polar residues" evidence="23">
    <location>
        <begin position="1117"/>
        <end position="1129"/>
    </location>
</feature>
<dbReference type="CDD" id="cd04978">
    <property type="entry name" value="Ig4_L1-NrCAM_like"/>
    <property type="match status" value="1"/>
</dbReference>
<feature type="transmembrane region" description="Helical" evidence="24">
    <location>
        <begin position="1050"/>
        <end position="1071"/>
    </location>
</feature>
<keyword evidence="15 24" id="KW-1133">Transmembrane helix</keyword>
<dbReference type="PANTHER" id="PTHR44170">
    <property type="entry name" value="PROTEIN SIDEKICK"/>
    <property type="match status" value="1"/>
</dbReference>
<evidence type="ECO:0000256" key="16">
    <source>
        <dbReference type="ARBA" id="ARBA00023136"/>
    </source>
</evidence>
<dbReference type="Ensembl" id="ENSEAST00005005135.1">
    <property type="protein sequence ID" value="ENSEASP00005004683.1"/>
    <property type="gene ID" value="ENSEASG00005002560.1"/>
</dbReference>
<evidence type="ECO:0000256" key="17">
    <source>
        <dbReference type="ARBA" id="ARBA00023157"/>
    </source>
</evidence>
<keyword evidence="14" id="KW-0524">Neurogenesis</keyword>
<evidence type="ECO:0000256" key="23">
    <source>
        <dbReference type="SAM" id="MobiDB-lite"/>
    </source>
</evidence>
<feature type="domain" description="Ig-like" evidence="25">
    <location>
        <begin position="4"/>
        <end position="89"/>
    </location>
</feature>
<dbReference type="SUPFAM" id="SSF49265">
    <property type="entry name" value="Fibronectin type III"/>
    <property type="match status" value="2"/>
</dbReference>
<dbReference type="SMART" id="SM00060">
    <property type="entry name" value="FN3"/>
    <property type="match status" value="3"/>
</dbReference>
<evidence type="ECO:0000256" key="11">
    <source>
        <dbReference type="ARBA" id="ARBA00022737"/>
    </source>
</evidence>
<keyword evidence="19" id="KW-0393">Immunoglobulin domain</keyword>
<dbReference type="Gene3D" id="2.60.40.10">
    <property type="entry name" value="Immunoglobulins"/>
    <property type="match status" value="10"/>
</dbReference>
<dbReference type="FunFam" id="2.60.40.10:FF:000418">
    <property type="entry name" value="Neural cell adhesion molecule L1-like protein"/>
    <property type="match status" value="1"/>
</dbReference>
<feature type="compositionally biased region" description="Polar residues" evidence="23">
    <location>
        <begin position="1162"/>
        <end position="1176"/>
    </location>
</feature>
<feature type="region of interest" description="Disordered" evidence="23">
    <location>
        <begin position="1154"/>
        <end position="1176"/>
    </location>
</feature>
<dbReference type="GO" id="GO:0030424">
    <property type="term" value="C:axon"/>
    <property type="evidence" value="ECO:0007669"/>
    <property type="project" value="TreeGrafter"/>
</dbReference>
<dbReference type="CDD" id="cd00063">
    <property type="entry name" value="FN3"/>
    <property type="match status" value="4"/>
</dbReference>
<feature type="domain" description="Ig-like" evidence="25">
    <location>
        <begin position="97"/>
        <end position="192"/>
    </location>
</feature>
<dbReference type="FunFam" id="2.60.40.10:FF:000005">
    <property type="entry name" value="Neuronal cell adhesion molecule"/>
    <property type="match status" value="1"/>
</dbReference>
<organism evidence="27">
    <name type="scientific">Equus asinus asinus</name>
    <dbReference type="NCBI Taxonomy" id="83772"/>
    <lineage>
        <taxon>Eukaryota</taxon>
        <taxon>Metazoa</taxon>
        <taxon>Chordata</taxon>
        <taxon>Craniata</taxon>
        <taxon>Vertebrata</taxon>
        <taxon>Euteleostomi</taxon>
        <taxon>Mammalia</taxon>
        <taxon>Eutheria</taxon>
        <taxon>Laurasiatheria</taxon>
        <taxon>Perissodactyla</taxon>
        <taxon>Equidae</taxon>
        <taxon>Equus</taxon>
    </lineage>
</organism>
<dbReference type="PROSITE" id="PS50853">
    <property type="entry name" value="FN3"/>
    <property type="match status" value="3"/>
</dbReference>
<keyword evidence="18" id="KW-0325">Glycoprotein</keyword>
<dbReference type="CDD" id="cd00096">
    <property type="entry name" value="Ig"/>
    <property type="match status" value="1"/>
</dbReference>
<keyword evidence="5" id="KW-1003">Cell membrane</keyword>
<keyword evidence="9 24" id="KW-0812">Transmembrane</keyword>
<dbReference type="InterPro" id="IPR026966">
    <property type="entry name" value="Neurofascin/L1/NrCAM_C"/>
</dbReference>
<evidence type="ECO:0000256" key="22">
    <source>
        <dbReference type="ARBA" id="ARBA00082292"/>
    </source>
</evidence>
<dbReference type="Pfam" id="PF13882">
    <property type="entry name" value="Bravo_FIGEY"/>
    <property type="match status" value="1"/>
</dbReference>
<keyword evidence="7" id="KW-0272">Extracellular matrix</keyword>
<dbReference type="PROSITE" id="PS50835">
    <property type="entry name" value="IG_LIKE"/>
    <property type="match status" value="5"/>
</dbReference>
<keyword evidence="16 24" id="KW-0472">Membrane</keyword>
<evidence type="ECO:0000256" key="5">
    <source>
        <dbReference type="ARBA" id="ARBA00022475"/>
    </source>
</evidence>
<feature type="domain" description="Ig-like" evidence="25">
    <location>
        <begin position="204"/>
        <end position="295"/>
    </location>
</feature>
<evidence type="ECO:0000256" key="3">
    <source>
        <dbReference type="ARBA" id="ARBA00008588"/>
    </source>
</evidence>
<evidence type="ECO:0000256" key="18">
    <source>
        <dbReference type="ARBA" id="ARBA00023180"/>
    </source>
</evidence>
<dbReference type="GO" id="GO:0005886">
    <property type="term" value="C:plasma membrane"/>
    <property type="evidence" value="ECO:0007669"/>
    <property type="project" value="UniProtKB-SubCell"/>
</dbReference>
<dbReference type="InterPro" id="IPR007110">
    <property type="entry name" value="Ig-like_dom"/>
</dbReference>
<feature type="domain" description="Ig-like" evidence="25">
    <location>
        <begin position="390"/>
        <end position="477"/>
    </location>
</feature>
<evidence type="ECO:0000256" key="7">
    <source>
        <dbReference type="ARBA" id="ARBA00022530"/>
    </source>
</evidence>
<dbReference type="SUPFAM" id="SSF48726">
    <property type="entry name" value="Immunoglobulin"/>
    <property type="match status" value="6"/>
</dbReference>
<dbReference type="InterPro" id="IPR003599">
    <property type="entry name" value="Ig_sub"/>
</dbReference>
<evidence type="ECO:0000256" key="20">
    <source>
        <dbReference type="ARBA" id="ARBA00062194"/>
    </source>
</evidence>
<evidence type="ECO:0000256" key="15">
    <source>
        <dbReference type="ARBA" id="ARBA00022989"/>
    </source>
</evidence>
<evidence type="ECO:0000256" key="14">
    <source>
        <dbReference type="ARBA" id="ARBA00022902"/>
    </source>
</evidence>
<proteinExistence type="inferred from homology"/>
<dbReference type="FunFam" id="2.60.40.10:FF:000038">
    <property type="entry name" value="Neuronal cell adhesion molecule"/>
    <property type="match status" value="1"/>
</dbReference>
<protein>
    <recommendedName>
        <fullName evidence="21">Neural cell adhesion molecule L1-like protein</fullName>
    </recommendedName>
    <alternativeName>
        <fullName evidence="22">Close homolog of L1</fullName>
    </alternativeName>
</protein>
<dbReference type="GO" id="GO:0098632">
    <property type="term" value="F:cell-cell adhesion mediator activity"/>
    <property type="evidence" value="ECO:0007669"/>
    <property type="project" value="TreeGrafter"/>
</dbReference>
<dbReference type="CDD" id="cd05845">
    <property type="entry name" value="IgI_2_L1-CAM_like"/>
    <property type="match status" value="1"/>
</dbReference>
<dbReference type="InterPro" id="IPR013783">
    <property type="entry name" value="Ig-like_fold"/>
</dbReference>
<comment type="similarity">
    <text evidence="3">Belongs to the immunoglobulin superfamily. L1/neurofascin/NgCAM family.</text>
</comment>
<keyword evidence="17" id="KW-1015">Disulfide bond</keyword>
<evidence type="ECO:0000256" key="21">
    <source>
        <dbReference type="ARBA" id="ARBA00072847"/>
    </source>
</evidence>
<comment type="subunit">
    <text evidence="20">May interact with L1CAM. May interact with ITGB1/ITGA1 heterodimer and ITGB1/ITGA2 heterodimer as well as with ANK3.</text>
</comment>
<keyword evidence="8" id="KW-0597">Phosphoprotein</keyword>
<dbReference type="InterPro" id="IPR013098">
    <property type="entry name" value="Ig_I-set"/>
</dbReference>
<name>A0A8C4L1Q1_EQUAS</name>
<feature type="transmembrane region" description="Helical" evidence="24">
    <location>
        <begin position="511"/>
        <end position="530"/>
    </location>
</feature>
<dbReference type="FunFam" id="2.60.40.10:FF:000057">
    <property type="entry name" value="neural cell adhesion molecule L1"/>
    <property type="match status" value="1"/>
</dbReference>
<dbReference type="FunFam" id="2.60.40.10:FF:000367">
    <property type="entry name" value="Neural cell adhesion molecule L1-like protein"/>
    <property type="match status" value="1"/>
</dbReference>
<keyword evidence="10" id="KW-0732">Signal</keyword>
<sequence length="1176" mass="132332">QQVPTIIKQSKVQVAFPFDEYFQIECEAKGNPEPTFTWTKDDKPFNLSDPRIIVSNNSGTFKIPNEGHISHFQGKYRCFASNKLGVAVSEEIEFIVPNVPKFPKEKIEPLEVEEGDAIVLPCNPPKGLPPLHIYWMNIELEHIEQDERVYMSQKGDLYFANVEEKDSRNDYCCFAAFPRLRTIVQKMPMKLTVNSSNSIKQRKPRLLLPPPESGGESSLTILKGETLLLECFAEGLPTPQVDWNKLGGDLPKGRETKENYGKTLKIENVSYQDKGIYRCTANNFLGSATHDFHITVEEPPHWTKKPQSGVYSTGSSGILLCEAEGEPEPTIKWRVNGLWMDEEVKAENKLMEISFTNLQPNHTAVYQCEASNAHGTILANANIDVVDVRPLIQTEDEENYATVVGYSAFLYCEFFSSPEAIVSWQKVEEAKPLEGRRYHIYENGTLQINKTTEEDAGSYSCWVENAKGKTAVTANLDIRSNFLLFFFCFVLFLLFLELFPMGNMYFRKDYVSVLFILIITLTFFPGRIIIDGANLTISNVTLEDKGIYSCSAQTALDSVADITQVTILDVPDPPENLHLSERQNRSVRLTWEAGDDHNSNISEYIVEFEGNKEEPGRWEELTRVQGKETTVLLSLAPYVRYQFRVIAVNEVGRSQPSQPSDHHETPPAAPDKNPQNIRVQASQPKEMIIKWEPLKSMEQNGPGLEYRVTWKPQGAPVEWEEETVTNHTLRVMTPTVYAPYDVQVQAVNHLGSGPEPQSVVLYSGEDYPDTAPVIHGVDVINSTLVKVTWSSIPKERVHGHLKGYQVFILDFLLIVETHPKEVNILRFSGQRSYGMVPSLDAFSEFHLTVLAYNSKGAGPESEPYTFQTPEGGERITMYYNTMKFEVLLFMFISLVNDTYEVGELNDINITTPSQPSWHLRNLNAATKYKFYLRACTSKGCGKPITEESTTLGEGSKYQRLLHACLTANVFTVLCVSNLQMFLTTIIGKISEGVNLTQKIHPVEVFEPGAEHVVRLLTKNWVDNNSIFEDVIDTRGREYAGLYDDISTQGWFIGLMCAIALLTLILLTVCFVKRNKGGKYSVKEKEDLHPDPEVQSVKDETFGEYSDSDEKPLKGSLRSLNRDMQATESADSLVEYGEGDHGLFNEDGSFIGAYTGSKEKGSVESNGSSTATFPLRA</sequence>
<evidence type="ECO:0000256" key="6">
    <source>
        <dbReference type="ARBA" id="ARBA00022525"/>
    </source>
</evidence>
<evidence type="ECO:0000256" key="9">
    <source>
        <dbReference type="ARBA" id="ARBA00022692"/>
    </source>
</evidence>
<evidence type="ECO:0000313" key="27">
    <source>
        <dbReference type="Ensembl" id="ENSEASP00005004683.1"/>
    </source>
</evidence>
<evidence type="ECO:0000256" key="1">
    <source>
        <dbReference type="ARBA" id="ARBA00004251"/>
    </source>
</evidence>
<dbReference type="SMART" id="SM00409">
    <property type="entry name" value="IG"/>
    <property type="match status" value="6"/>
</dbReference>
<feature type="region of interest" description="Disordered" evidence="23">
    <location>
        <begin position="652"/>
        <end position="677"/>
    </location>
</feature>
<reference evidence="27" key="1">
    <citation type="submission" date="2023-03" db="UniProtKB">
        <authorList>
            <consortium name="Ensembl"/>
        </authorList>
    </citation>
    <scope>IDENTIFICATION</scope>
</reference>
<evidence type="ECO:0000259" key="26">
    <source>
        <dbReference type="PROSITE" id="PS50853"/>
    </source>
</evidence>
<keyword evidence="12" id="KW-0221">Differentiation</keyword>
<feature type="domain" description="Fibronectin type-III" evidence="26">
    <location>
        <begin position="768"/>
        <end position="871"/>
    </location>
</feature>
<feature type="domain" description="Fibronectin type-III" evidence="26">
    <location>
        <begin position="673"/>
        <end position="766"/>
    </location>
</feature>
<keyword evidence="6" id="KW-0964">Secreted</keyword>
<feature type="domain" description="Ig-like" evidence="25">
    <location>
        <begin position="300"/>
        <end position="384"/>
    </location>
</feature>
<dbReference type="InterPro" id="IPR036116">
    <property type="entry name" value="FN3_sf"/>
</dbReference>
<accession>A0A8C4L1Q1</accession>
<evidence type="ECO:0000256" key="2">
    <source>
        <dbReference type="ARBA" id="ARBA00004498"/>
    </source>
</evidence>
<dbReference type="Pfam" id="PF13927">
    <property type="entry name" value="Ig_3"/>
    <property type="match status" value="2"/>
</dbReference>
<dbReference type="InterPro" id="IPR036179">
    <property type="entry name" value="Ig-like_dom_sf"/>
</dbReference>
<evidence type="ECO:0000256" key="10">
    <source>
        <dbReference type="ARBA" id="ARBA00022729"/>
    </source>
</evidence>
<dbReference type="FunFam" id="2.60.40.10:FF:000063">
    <property type="entry name" value="neural cell adhesion molecule L1"/>
    <property type="match status" value="1"/>
</dbReference>
<feature type="region of interest" description="Disordered" evidence="23">
    <location>
        <begin position="1082"/>
        <end position="1131"/>
    </location>
</feature>
<dbReference type="GO" id="GO:0007420">
    <property type="term" value="P:brain development"/>
    <property type="evidence" value="ECO:0007669"/>
    <property type="project" value="TreeGrafter"/>
</dbReference>
<gene>
    <name evidence="27" type="primary">CHL1</name>
</gene>
<dbReference type="GO" id="GO:0007411">
    <property type="term" value="P:axon guidance"/>
    <property type="evidence" value="ECO:0007669"/>
    <property type="project" value="TreeGrafter"/>
</dbReference>
<feature type="compositionally biased region" description="Basic and acidic residues" evidence="23">
    <location>
        <begin position="1082"/>
        <end position="1100"/>
    </location>
</feature>
<comment type="subcellular location">
    <subcellularLocation>
        <location evidence="1">Cell membrane</location>
        <topology evidence="1">Single-pass type I membrane protein</topology>
    </subcellularLocation>
    <subcellularLocation>
        <location evidence="2">Secreted</location>
        <location evidence="2">Extracellular space</location>
        <location evidence="2">Extracellular matrix</location>
    </subcellularLocation>
</comment>
<keyword evidence="4" id="KW-0217">Developmental protein</keyword>
<dbReference type="Pfam" id="PF00041">
    <property type="entry name" value="fn3"/>
    <property type="match status" value="2"/>
</dbReference>
<keyword evidence="13" id="KW-0130">Cell adhesion</keyword>
<dbReference type="Pfam" id="PF07679">
    <property type="entry name" value="I-set"/>
    <property type="match status" value="2"/>
</dbReference>
<feature type="transmembrane region" description="Helical" evidence="24">
    <location>
        <begin position="482"/>
        <end position="499"/>
    </location>
</feature>
<dbReference type="InterPro" id="IPR003598">
    <property type="entry name" value="Ig_sub2"/>
</dbReference>
<keyword evidence="11" id="KW-0677">Repeat</keyword>
<evidence type="ECO:0000256" key="13">
    <source>
        <dbReference type="ARBA" id="ARBA00022889"/>
    </source>
</evidence>
<dbReference type="AlphaFoldDB" id="A0A8C4L1Q1"/>
<dbReference type="SMART" id="SM00408">
    <property type="entry name" value="IGc2"/>
    <property type="match status" value="4"/>
</dbReference>
<evidence type="ECO:0000256" key="19">
    <source>
        <dbReference type="ARBA" id="ARBA00023319"/>
    </source>
</evidence>
<evidence type="ECO:0000259" key="25">
    <source>
        <dbReference type="PROSITE" id="PS50835"/>
    </source>
</evidence>